<feature type="transmembrane region" description="Helical" evidence="1">
    <location>
        <begin position="60"/>
        <end position="83"/>
    </location>
</feature>
<dbReference type="InterPro" id="IPR010001">
    <property type="entry name" value="BofA"/>
</dbReference>
<evidence type="ECO:0000313" key="3">
    <source>
        <dbReference type="EMBL" id="SDL31859.1"/>
    </source>
</evidence>
<feature type="transmembrane region" description="Helical" evidence="1">
    <location>
        <begin position="32"/>
        <end position="54"/>
    </location>
</feature>
<feature type="transmembrane region" description="Helical" evidence="1">
    <location>
        <begin position="6"/>
        <end position="25"/>
    </location>
</feature>
<dbReference type="Proteomes" id="UP000198811">
    <property type="component" value="Unassembled WGS sequence"/>
</dbReference>
<dbReference type="AlphaFoldDB" id="A0A239YVH6"/>
<dbReference type="Proteomes" id="UP000528432">
    <property type="component" value="Unassembled WGS sequence"/>
</dbReference>
<evidence type="ECO:0000313" key="5">
    <source>
        <dbReference type="Proteomes" id="UP000198811"/>
    </source>
</evidence>
<proteinExistence type="predicted"/>
<name>A0A239YVH6_CLOCO</name>
<evidence type="ECO:0000313" key="7">
    <source>
        <dbReference type="Proteomes" id="UP000528432"/>
    </source>
</evidence>
<dbReference type="EMBL" id="FNGL01000019">
    <property type="protein sequence ID" value="SDL31859.1"/>
    <property type="molecule type" value="Genomic_DNA"/>
</dbReference>
<reference evidence="3 5" key="1">
    <citation type="submission" date="2016-10" db="EMBL/GenBank/DDBJ databases">
        <authorList>
            <person name="Varghese N."/>
            <person name="Submissions S."/>
        </authorList>
    </citation>
    <scope>NUCLEOTIDE SEQUENCE [LARGE SCALE GENOMIC DNA]</scope>
    <source>
        <strain evidence="3 5">NLAE-zl-C224</strain>
    </source>
</reference>
<evidence type="ECO:0000313" key="6">
    <source>
        <dbReference type="Proteomes" id="UP000250223"/>
    </source>
</evidence>
<dbReference type="STRING" id="1494.SAMN05216497_11910"/>
<dbReference type="Proteomes" id="UP000250223">
    <property type="component" value="Unassembled WGS sequence"/>
</dbReference>
<keyword evidence="5" id="KW-1185">Reference proteome</keyword>
<organism evidence="2 7">
    <name type="scientific">Clostridium cochlearium</name>
    <dbReference type="NCBI Taxonomy" id="1494"/>
    <lineage>
        <taxon>Bacteria</taxon>
        <taxon>Bacillati</taxon>
        <taxon>Bacillota</taxon>
        <taxon>Clostridia</taxon>
        <taxon>Eubacteriales</taxon>
        <taxon>Clostridiaceae</taxon>
        <taxon>Clostridium</taxon>
    </lineage>
</organism>
<gene>
    <name evidence="2" type="primary">bofA</name>
    <name evidence="2" type="ORF">HMJ28_10990</name>
    <name evidence="4" type="ORF">NCTC13028_01641</name>
    <name evidence="3" type="ORF">SAMN05216497_11910</name>
</gene>
<sequence length="84" mass="8945">MEYIGYFILAILGLVLIVKIFAWPLAVLTKLIINGIVGAVLLVLVNAVGGLFNIQIGINAVTALIAGFFGVPGVIFLIIFDLFL</sequence>
<dbReference type="NCBIfam" id="TIGR02862">
    <property type="entry name" value="spore_BofA"/>
    <property type="match status" value="1"/>
</dbReference>
<keyword evidence="1" id="KW-0812">Transmembrane</keyword>
<evidence type="ECO:0000313" key="2">
    <source>
        <dbReference type="EMBL" id="NOH16904.1"/>
    </source>
</evidence>
<keyword evidence="1" id="KW-0472">Membrane</keyword>
<evidence type="ECO:0000313" key="4">
    <source>
        <dbReference type="EMBL" id="SQB35032.1"/>
    </source>
</evidence>
<evidence type="ECO:0000256" key="1">
    <source>
        <dbReference type="SAM" id="Phobius"/>
    </source>
</evidence>
<dbReference type="EMBL" id="UAWC01000022">
    <property type="protein sequence ID" value="SQB35032.1"/>
    <property type="molecule type" value="Genomic_DNA"/>
</dbReference>
<protein>
    <submittedName>
        <fullName evidence="3">Inhibitor of the pro-sigma K processing machinery</fullName>
    </submittedName>
    <submittedName>
        <fullName evidence="2">Pro-sigmaK processing inhibitor BofA</fullName>
    </submittedName>
    <submittedName>
        <fullName evidence="4">Sigma-K factor processing regulatory protein BofA</fullName>
    </submittedName>
</protein>
<keyword evidence="1" id="KW-1133">Transmembrane helix</keyword>
<dbReference type="Pfam" id="PF07441">
    <property type="entry name" value="BofA"/>
    <property type="match status" value="1"/>
</dbReference>
<reference evidence="4 6" key="2">
    <citation type="submission" date="2018-06" db="EMBL/GenBank/DDBJ databases">
        <authorList>
            <consortium name="Pathogen Informatics"/>
            <person name="Doyle S."/>
        </authorList>
    </citation>
    <scope>NUCLEOTIDE SEQUENCE [LARGE SCALE GENOMIC DNA]</scope>
    <source>
        <strain evidence="4 6">NCTC13028</strain>
    </source>
</reference>
<reference evidence="2 7" key="3">
    <citation type="submission" date="2020-05" db="EMBL/GenBank/DDBJ databases">
        <title>Draft genome sequence of Clostridium cochlearium strain AGROS13 isolated from a sheep dairy farm in New Zealand.</title>
        <authorList>
            <person name="Gupta T.B."/>
            <person name="Jauregui R."/>
            <person name="Risson A.N."/>
            <person name="Brightwell G."/>
            <person name="Maclean P."/>
        </authorList>
    </citation>
    <scope>NUCLEOTIDE SEQUENCE [LARGE SCALE GENOMIC DNA]</scope>
    <source>
        <strain evidence="2 7">AGROS13</strain>
    </source>
</reference>
<accession>A0A239YVH6</accession>
<dbReference type="EMBL" id="JABFIF010000027">
    <property type="protein sequence ID" value="NOH16904.1"/>
    <property type="molecule type" value="Genomic_DNA"/>
</dbReference>